<dbReference type="Gene3D" id="2.170.130.10">
    <property type="entry name" value="TonB-dependent receptor, plug domain"/>
    <property type="match status" value="1"/>
</dbReference>
<dbReference type="InterPro" id="IPR008969">
    <property type="entry name" value="CarboxyPept-like_regulatory"/>
</dbReference>
<evidence type="ECO:0000313" key="11">
    <source>
        <dbReference type="EMBL" id="XBG60682.1"/>
    </source>
</evidence>
<evidence type="ECO:0000256" key="8">
    <source>
        <dbReference type="PROSITE-ProRule" id="PRU01360"/>
    </source>
</evidence>
<evidence type="ECO:0000256" key="2">
    <source>
        <dbReference type="ARBA" id="ARBA00022448"/>
    </source>
</evidence>
<dbReference type="GO" id="GO:0044718">
    <property type="term" value="P:siderophore transmembrane transport"/>
    <property type="evidence" value="ECO:0007669"/>
    <property type="project" value="TreeGrafter"/>
</dbReference>
<evidence type="ECO:0000256" key="1">
    <source>
        <dbReference type="ARBA" id="ARBA00004571"/>
    </source>
</evidence>
<dbReference type="NCBIfam" id="TIGR04057">
    <property type="entry name" value="SusC_RagA_signa"/>
    <property type="match status" value="1"/>
</dbReference>
<dbReference type="PROSITE" id="PS52016">
    <property type="entry name" value="TONB_DEPENDENT_REC_3"/>
    <property type="match status" value="1"/>
</dbReference>
<reference evidence="11" key="1">
    <citation type="submission" date="2024-05" db="EMBL/GenBank/DDBJ databases">
        <title>Pontimicrobium maritimus sp. nov., isolated form sea water.</title>
        <authorList>
            <person name="Muhammad N."/>
            <person name="Vuong T.Q."/>
            <person name="Han H.L."/>
            <person name="Kim S.-G."/>
        </authorList>
    </citation>
    <scope>NUCLEOTIDE SEQUENCE</scope>
    <source>
        <strain evidence="11">SW4</strain>
    </source>
</reference>
<dbReference type="InterPro" id="IPR037066">
    <property type="entry name" value="Plug_dom_sf"/>
</dbReference>
<keyword evidence="5 9" id="KW-0732">Signal</keyword>
<dbReference type="InterPro" id="IPR023997">
    <property type="entry name" value="TonB-dep_OMP_SusC/RagA_CS"/>
</dbReference>
<keyword evidence="7 8" id="KW-0998">Cell outer membrane</keyword>
<dbReference type="SUPFAM" id="SSF49464">
    <property type="entry name" value="Carboxypeptidase regulatory domain-like"/>
    <property type="match status" value="1"/>
</dbReference>
<dbReference type="Pfam" id="PF13715">
    <property type="entry name" value="CarbopepD_reg_2"/>
    <property type="match status" value="1"/>
</dbReference>
<dbReference type="SUPFAM" id="SSF56935">
    <property type="entry name" value="Porins"/>
    <property type="match status" value="1"/>
</dbReference>
<evidence type="ECO:0000256" key="9">
    <source>
        <dbReference type="SAM" id="SignalP"/>
    </source>
</evidence>
<organism evidence="11">
    <name type="scientific">Pontimicrobium sp. SW4</name>
    <dbReference type="NCBI Taxonomy" id="3153519"/>
    <lineage>
        <taxon>Bacteria</taxon>
        <taxon>Pseudomonadati</taxon>
        <taxon>Bacteroidota</taxon>
        <taxon>Flavobacteriia</taxon>
        <taxon>Flavobacteriales</taxon>
        <taxon>Flavobacteriaceae</taxon>
        <taxon>Pontimicrobium</taxon>
    </lineage>
</organism>
<dbReference type="InterPro" id="IPR012910">
    <property type="entry name" value="Plug_dom"/>
</dbReference>
<keyword evidence="3 8" id="KW-1134">Transmembrane beta strand</keyword>
<evidence type="ECO:0000259" key="10">
    <source>
        <dbReference type="Pfam" id="PF07715"/>
    </source>
</evidence>
<evidence type="ECO:0000256" key="6">
    <source>
        <dbReference type="ARBA" id="ARBA00023136"/>
    </source>
</evidence>
<dbReference type="Gene3D" id="2.40.170.20">
    <property type="entry name" value="TonB-dependent receptor, beta-barrel domain"/>
    <property type="match status" value="1"/>
</dbReference>
<dbReference type="NCBIfam" id="TIGR04056">
    <property type="entry name" value="OMP_RagA_SusC"/>
    <property type="match status" value="1"/>
</dbReference>
<dbReference type="PANTHER" id="PTHR30069:SF29">
    <property type="entry name" value="HEMOGLOBIN AND HEMOGLOBIN-HAPTOGLOBIN-BINDING PROTEIN 1-RELATED"/>
    <property type="match status" value="1"/>
</dbReference>
<dbReference type="InterPro" id="IPR039426">
    <property type="entry name" value="TonB-dep_rcpt-like"/>
</dbReference>
<keyword evidence="6 8" id="KW-0472">Membrane</keyword>
<dbReference type="EMBL" id="CP157199">
    <property type="protein sequence ID" value="XBG60682.1"/>
    <property type="molecule type" value="Genomic_DNA"/>
</dbReference>
<comment type="subcellular location">
    <subcellularLocation>
        <location evidence="1 8">Cell outer membrane</location>
        <topology evidence="1 8">Multi-pass membrane protein</topology>
    </subcellularLocation>
</comment>
<dbReference type="InterPro" id="IPR036942">
    <property type="entry name" value="Beta-barrel_TonB_sf"/>
</dbReference>
<dbReference type="Pfam" id="PF07715">
    <property type="entry name" value="Plug"/>
    <property type="match status" value="1"/>
</dbReference>
<gene>
    <name evidence="11" type="ORF">ABGB03_12520</name>
</gene>
<keyword evidence="4 8" id="KW-0812">Transmembrane</keyword>
<feature type="chain" id="PRO_5043560034" evidence="9">
    <location>
        <begin position="22"/>
        <end position="1029"/>
    </location>
</feature>
<evidence type="ECO:0000256" key="5">
    <source>
        <dbReference type="ARBA" id="ARBA00022729"/>
    </source>
</evidence>
<dbReference type="RefSeq" id="WP_347922912.1">
    <property type="nucleotide sequence ID" value="NZ_CP157199.1"/>
</dbReference>
<keyword evidence="2 8" id="KW-0813">Transport</keyword>
<proteinExistence type="inferred from homology"/>
<feature type="domain" description="TonB-dependent receptor plug" evidence="10">
    <location>
        <begin position="117"/>
        <end position="221"/>
    </location>
</feature>
<evidence type="ECO:0000256" key="7">
    <source>
        <dbReference type="ARBA" id="ARBA00023237"/>
    </source>
</evidence>
<protein>
    <submittedName>
        <fullName evidence="11">SusC/RagA family TonB-linked outer membrane protein</fullName>
    </submittedName>
</protein>
<dbReference type="GO" id="GO:0015344">
    <property type="term" value="F:siderophore uptake transmembrane transporter activity"/>
    <property type="evidence" value="ECO:0007669"/>
    <property type="project" value="TreeGrafter"/>
</dbReference>
<dbReference type="GO" id="GO:0009279">
    <property type="term" value="C:cell outer membrane"/>
    <property type="evidence" value="ECO:0007669"/>
    <property type="project" value="UniProtKB-SubCell"/>
</dbReference>
<sequence length="1029" mass="113792">MMVKNYFIMSLLLLFSIASTAQVKKISGTVSDESGTPLPGVNIVVKGTTNGTQTDFDGNYTINANTGDVLAFTYLGLKSSEQTVGSSLTINVTMKEDAAQLDEVVVTGVAGATSRKKLSVTVAKVSSDDLENIPTTSAASALQGKIPGVTVTNFGRPGQGSTILLRGSTNLFGSQSPLILVDGIIVQGGLQDINIDDIESFEVVKGASASALYGSRAGNGVIVITTKKGKSGKVNVSLKSEIGFSEFNRRVELSKSHNFDLASDWEDFKGVYTKYDGVTYPSDYNGSNYANVTGGRIPSADGYTDNPYGKYYDNQDLFFRTGVNQTLYASLATASENSNIYFSGENVKQEGVYRDTEGYERISARLNADFRINEWLKFSGKSNFIKTVDKTPGGGSLFALTLAEPDVNLSAPNPDGQPYLYVPNLWASNVTNPLYGLYDAKPIALGNTFLGSYSFNIKPSNWLNFDVEYTLEATNSRFESFFGTNSLTTGGPKSNYYSQYFTGQLTKTSSYTLSQKTQFTANFQHSLENLNIKGKLSYLMEDYHSEWFRGVGNNLIYQGVVSLDNFDSANTRTSSRYSDQRAQNAFAIIGLDYKDKLILDAMYRIDGSSLFGSEQRWNPYYRVSGAYRISQDFENDNVQELKLRAAYGTAGQRPGFSWQYDRITLLEGQLSTNRTQANPNLLPSETTEFEVGLSGRFFDRFDIDAIYSKSKTEDQFMLVDIFAPANNGQNKKWDNIGTIDFETIEVNLGVDILKGGPFKWNTNFAFSTTKNEITKLDVDPIKVGPSNAFYIKEGTEFGTMFGRKFVSSLDQMSNQLPSGRTLDEYSVNSDGVVVETASIGTTSEKAIILLNDDGSEAYKEIGTQTPDFTLGITSNMSYKDFSLYMLWDIKKGGDIYNQNGQWLTRDNRHAMVDQAGKPAAQKKTYDYYQSLYDVNQVNGFWVEDASFTKLREASLFYTFSKDKLSGVANGFFDSLRIGLTGNNLLTLTDYSGFDPEVQTLDNNTQQYFAVDNQSYPVFSTYTFSVLLKF</sequence>
<evidence type="ECO:0000256" key="4">
    <source>
        <dbReference type="ARBA" id="ARBA00022692"/>
    </source>
</evidence>
<accession>A0AAU7BRL3</accession>
<dbReference type="InterPro" id="IPR023996">
    <property type="entry name" value="TonB-dep_OMP_SusC/RagA"/>
</dbReference>
<dbReference type="Gene3D" id="2.60.40.1120">
    <property type="entry name" value="Carboxypeptidase-like, regulatory domain"/>
    <property type="match status" value="1"/>
</dbReference>
<comment type="similarity">
    <text evidence="8">Belongs to the TonB-dependent receptor family.</text>
</comment>
<evidence type="ECO:0000256" key="3">
    <source>
        <dbReference type="ARBA" id="ARBA00022452"/>
    </source>
</evidence>
<dbReference type="PANTHER" id="PTHR30069">
    <property type="entry name" value="TONB-DEPENDENT OUTER MEMBRANE RECEPTOR"/>
    <property type="match status" value="1"/>
</dbReference>
<feature type="signal peptide" evidence="9">
    <location>
        <begin position="1"/>
        <end position="21"/>
    </location>
</feature>
<dbReference type="AlphaFoldDB" id="A0AAU7BRL3"/>
<name>A0AAU7BRL3_9FLAO</name>